<dbReference type="AlphaFoldDB" id="A0A443NNN4"/>
<evidence type="ECO:0000256" key="3">
    <source>
        <dbReference type="ARBA" id="ARBA00046185"/>
    </source>
</evidence>
<dbReference type="GO" id="GO:0005737">
    <property type="term" value="C:cytoplasm"/>
    <property type="evidence" value="ECO:0007669"/>
    <property type="project" value="TreeGrafter"/>
</dbReference>
<dbReference type="InterPro" id="IPR036188">
    <property type="entry name" value="FAD/NAD-bd_sf"/>
</dbReference>
<dbReference type="Gene3D" id="3.50.50.60">
    <property type="entry name" value="FAD/NAD(P)-binding domain"/>
    <property type="match status" value="1"/>
</dbReference>
<dbReference type="PANTHER" id="PTHR13847">
    <property type="entry name" value="SARCOSINE DEHYDROGENASE-RELATED"/>
    <property type="match status" value="1"/>
</dbReference>
<organism evidence="5 6">
    <name type="scientific">Cinnamomum micranthum f. kanehirae</name>
    <dbReference type="NCBI Taxonomy" id="337451"/>
    <lineage>
        <taxon>Eukaryota</taxon>
        <taxon>Viridiplantae</taxon>
        <taxon>Streptophyta</taxon>
        <taxon>Embryophyta</taxon>
        <taxon>Tracheophyta</taxon>
        <taxon>Spermatophyta</taxon>
        <taxon>Magnoliopsida</taxon>
        <taxon>Magnoliidae</taxon>
        <taxon>Laurales</taxon>
        <taxon>Lauraceae</taxon>
        <taxon>Cinnamomum</taxon>
    </lineage>
</organism>
<reference evidence="5 6" key="1">
    <citation type="journal article" date="2019" name="Nat. Plants">
        <title>Stout camphor tree genome fills gaps in understanding of flowering plant genome evolution.</title>
        <authorList>
            <person name="Chaw S.M."/>
            <person name="Liu Y.C."/>
            <person name="Wu Y.W."/>
            <person name="Wang H.Y."/>
            <person name="Lin C.I."/>
            <person name="Wu C.S."/>
            <person name="Ke H.M."/>
            <person name="Chang L.Y."/>
            <person name="Hsu C.Y."/>
            <person name="Yang H.T."/>
            <person name="Sudianto E."/>
            <person name="Hsu M.H."/>
            <person name="Wu K.P."/>
            <person name="Wang L.N."/>
            <person name="Leebens-Mack J.H."/>
            <person name="Tsai I.J."/>
        </authorList>
    </citation>
    <scope>NUCLEOTIDE SEQUENCE [LARGE SCALE GENOMIC DNA]</scope>
    <source>
        <strain evidence="6">cv. Chaw 1501</strain>
        <tissue evidence="5">Young leaves</tissue>
    </source>
</reference>
<accession>A0A443NNN4</accession>
<feature type="domain" description="FAD dependent oxidoreductase" evidence="4">
    <location>
        <begin position="8"/>
        <end position="91"/>
    </location>
</feature>
<proteinExistence type="predicted"/>
<comment type="function">
    <text evidence="3">Required for the assembly of the mitochondrial membrane respiratory chain NADH dehydrogenase (Complex I). Involved in mid-late stages of complex I assembly.</text>
</comment>
<dbReference type="GO" id="GO:0016491">
    <property type="term" value="F:oxidoreductase activity"/>
    <property type="evidence" value="ECO:0007669"/>
    <property type="project" value="UniProtKB-KW"/>
</dbReference>
<keyword evidence="6" id="KW-1185">Reference proteome</keyword>
<keyword evidence="1" id="KW-0560">Oxidoreductase</keyword>
<evidence type="ECO:0000313" key="6">
    <source>
        <dbReference type="Proteomes" id="UP000283530"/>
    </source>
</evidence>
<dbReference type="Proteomes" id="UP000283530">
    <property type="component" value="Unassembled WGS sequence"/>
</dbReference>
<dbReference type="EMBL" id="QPKB01000003">
    <property type="protein sequence ID" value="RWR80117.1"/>
    <property type="molecule type" value="Genomic_DNA"/>
</dbReference>
<protein>
    <recommendedName>
        <fullName evidence="2">FAD-dependent oxidoreductase domain-containing protein 1</fullName>
    </recommendedName>
</protein>
<evidence type="ECO:0000313" key="5">
    <source>
        <dbReference type="EMBL" id="RWR80117.1"/>
    </source>
</evidence>
<dbReference type="PANTHER" id="PTHR13847:SF287">
    <property type="entry name" value="FAD-DEPENDENT OXIDOREDUCTASE DOMAIN-CONTAINING PROTEIN 1"/>
    <property type="match status" value="1"/>
</dbReference>
<dbReference type="STRING" id="337451.A0A443NNN4"/>
<sequence length="136" mass="15030">MWPPSGSSRQFTGFSTDVEESIINRIWERAGVFFPTLRELSLPNFVRSRKIRVGLRPYMIDGKPLIGPIPGIPKVFLATGHEGEGLCTGYGWADFDGGDGDGLVRLRVGGIVGMGRVWEFGQRNCVRLSVGELNYN</sequence>
<evidence type="ECO:0000256" key="1">
    <source>
        <dbReference type="ARBA" id="ARBA00023002"/>
    </source>
</evidence>
<comment type="caution">
    <text evidence="5">The sequence shown here is derived from an EMBL/GenBank/DDBJ whole genome shotgun (WGS) entry which is preliminary data.</text>
</comment>
<dbReference type="Pfam" id="PF01266">
    <property type="entry name" value="DAO"/>
    <property type="match status" value="1"/>
</dbReference>
<gene>
    <name evidence="5" type="ORF">CKAN_00873600</name>
</gene>
<dbReference type="InterPro" id="IPR006076">
    <property type="entry name" value="FAD-dep_OxRdtase"/>
</dbReference>
<evidence type="ECO:0000256" key="2">
    <source>
        <dbReference type="ARBA" id="ARBA00039785"/>
    </source>
</evidence>
<dbReference type="Gene3D" id="3.30.9.10">
    <property type="entry name" value="D-Amino Acid Oxidase, subunit A, domain 2"/>
    <property type="match status" value="1"/>
</dbReference>
<evidence type="ECO:0000259" key="4">
    <source>
        <dbReference type="Pfam" id="PF01266"/>
    </source>
</evidence>
<name>A0A443NNN4_9MAGN</name>
<dbReference type="OrthoDB" id="498204at2759"/>